<evidence type="ECO:0000259" key="8">
    <source>
        <dbReference type="Pfam" id="PF07282"/>
    </source>
</evidence>
<feature type="domain" description="Probable transposase IS891/IS1136/IS1341" evidence="7">
    <location>
        <begin position="190"/>
        <end position="293"/>
    </location>
</feature>
<comment type="similarity">
    <text evidence="1">In the C-terminal section; belongs to the transposase 35 family.</text>
</comment>
<evidence type="ECO:0000259" key="9">
    <source>
        <dbReference type="Pfam" id="PF12323"/>
    </source>
</evidence>
<comment type="caution">
    <text evidence="10">The sequence shown here is derived from an EMBL/GenBank/DDBJ whole genome shotgun (WGS) entry which is preliminary data.</text>
</comment>
<organism evidence="10 11">
    <name type="scientific">Natronomonas aquatica</name>
    <dbReference type="NCBI Taxonomy" id="2841590"/>
    <lineage>
        <taxon>Archaea</taxon>
        <taxon>Methanobacteriati</taxon>
        <taxon>Methanobacteriota</taxon>
        <taxon>Stenosarchaea group</taxon>
        <taxon>Halobacteria</taxon>
        <taxon>Halobacteriales</taxon>
        <taxon>Natronomonadaceae</taxon>
        <taxon>Natronomonas</taxon>
    </lineage>
</organism>
<dbReference type="InterPro" id="IPR021027">
    <property type="entry name" value="Transposase_put_HTH"/>
</dbReference>
<dbReference type="Pfam" id="PF01385">
    <property type="entry name" value="OrfB_IS605"/>
    <property type="match status" value="1"/>
</dbReference>
<evidence type="ECO:0000256" key="2">
    <source>
        <dbReference type="ARBA" id="ARBA00022578"/>
    </source>
</evidence>
<dbReference type="RefSeq" id="WP_256031417.1">
    <property type="nucleotide sequence ID" value="NZ_JAHLKM010000057.1"/>
</dbReference>
<dbReference type="AlphaFoldDB" id="A0A9R1CWE6"/>
<feature type="domain" description="Transposase putative helix-turn-helix" evidence="9">
    <location>
        <begin position="5"/>
        <end position="36"/>
    </location>
</feature>
<proteinExistence type="inferred from homology"/>
<dbReference type="GO" id="GO:0032196">
    <property type="term" value="P:transposition"/>
    <property type="evidence" value="ECO:0007669"/>
    <property type="project" value="UniProtKB-KW"/>
</dbReference>
<accession>A0A9R1CWE6</accession>
<dbReference type="Proteomes" id="UP001139494">
    <property type="component" value="Unassembled WGS sequence"/>
</dbReference>
<name>A0A9R1CWE6_9EURY</name>
<evidence type="ECO:0000256" key="6">
    <source>
        <dbReference type="ARBA" id="ARBA00023172"/>
    </source>
</evidence>
<dbReference type="Pfam" id="PF07282">
    <property type="entry name" value="Cas12f1-like_TNB"/>
    <property type="match status" value="1"/>
</dbReference>
<feature type="domain" description="Cas12f1-like TNB" evidence="8">
    <location>
        <begin position="307"/>
        <end position="372"/>
    </location>
</feature>
<dbReference type="InterPro" id="IPR001959">
    <property type="entry name" value="Transposase"/>
</dbReference>
<keyword evidence="2" id="KW-0815">Transposition</keyword>
<dbReference type="GO" id="GO:0006310">
    <property type="term" value="P:DNA recombination"/>
    <property type="evidence" value="ECO:0007669"/>
    <property type="project" value="UniProtKB-KW"/>
</dbReference>
<dbReference type="EMBL" id="JAHLKM010000057">
    <property type="protein sequence ID" value="MCQ4335013.1"/>
    <property type="molecule type" value="Genomic_DNA"/>
</dbReference>
<evidence type="ECO:0000256" key="5">
    <source>
        <dbReference type="ARBA" id="ARBA00023125"/>
    </source>
</evidence>
<keyword evidence="11" id="KW-1185">Reference proteome</keyword>
<gene>
    <name evidence="10" type="ORF">KM295_16300</name>
</gene>
<keyword evidence="6" id="KW-0233">DNA recombination</keyword>
<sequence>MDYVLKYRLFPTTRQRELLDWVRNTVRQVYNHALHRFNRIPETAGTVRQRVLQVRDELPELKDWWSDLTSVYSTVLQQAVERIETNINNLGKLRDAGYNVGSLNWKAPHEYRSFTYRQRGFELDEKSGPDGRGILTLKKVNGETIDVPIRLHRDLPDETNVKHTTIKKDRTGAWYACLNVEGDTPDKPKPSEIATEDTVGVDLGILTFIYDSDGRQIDRLELSADRERLEREQRNLSRNEHGSNNWENQRQIVAEVHKRMRNKKQDFKHKIAAFYTREYDAVFLEDLNVKSMLEGCGNGRNTAEVGWRDFITILKHHGNKRGCHIVEVDPEDTTKECNRCGVKTEKPPWVREHSCPSCGFTIDRDYNAALNVWERGVQKLGVVHSEDTPVETGTAVETEEPAAVSASTVVETGSPCLKEAASAAE</sequence>
<evidence type="ECO:0000256" key="1">
    <source>
        <dbReference type="ARBA" id="ARBA00008761"/>
    </source>
</evidence>
<evidence type="ECO:0000313" key="11">
    <source>
        <dbReference type="Proteomes" id="UP001139494"/>
    </source>
</evidence>
<dbReference type="InterPro" id="IPR010095">
    <property type="entry name" value="Cas12f1-like_TNB"/>
</dbReference>
<evidence type="ECO:0000256" key="3">
    <source>
        <dbReference type="ARBA" id="ARBA00022723"/>
    </source>
</evidence>
<protein>
    <submittedName>
        <fullName evidence="10">Transposase</fullName>
    </submittedName>
</protein>
<keyword evidence="3" id="KW-0479">Metal-binding</keyword>
<evidence type="ECO:0000259" key="7">
    <source>
        <dbReference type="Pfam" id="PF01385"/>
    </source>
</evidence>
<dbReference type="GO" id="GO:0046872">
    <property type="term" value="F:metal ion binding"/>
    <property type="evidence" value="ECO:0007669"/>
    <property type="project" value="UniProtKB-KW"/>
</dbReference>
<evidence type="ECO:0000313" key="10">
    <source>
        <dbReference type="EMBL" id="MCQ4335013.1"/>
    </source>
</evidence>
<reference evidence="10" key="1">
    <citation type="journal article" date="2023" name="Front. Microbiol.">
        <title>Genomic-based phylogenetic and metabolic analyses of the genus Natronomonas, and description of Natronomonas aquatica sp. nov.</title>
        <authorList>
            <person name="Garcia-Roldan A."/>
            <person name="Duran-Viseras A."/>
            <person name="de la Haba R.R."/>
            <person name="Corral P."/>
            <person name="Sanchez-Porro C."/>
            <person name="Ventosa A."/>
        </authorList>
    </citation>
    <scope>NUCLEOTIDE SEQUENCE</scope>
    <source>
        <strain evidence="10">F2-12</strain>
    </source>
</reference>
<dbReference type="NCBIfam" id="NF040570">
    <property type="entry name" value="guided_TnpB"/>
    <property type="match status" value="1"/>
</dbReference>
<keyword evidence="4" id="KW-0862">Zinc</keyword>
<keyword evidence="5" id="KW-0238">DNA-binding</keyword>
<dbReference type="NCBIfam" id="TIGR01766">
    <property type="entry name" value="IS200/IS605 family accessory protein TnpB-like domain"/>
    <property type="match status" value="1"/>
</dbReference>
<evidence type="ECO:0000256" key="4">
    <source>
        <dbReference type="ARBA" id="ARBA00022833"/>
    </source>
</evidence>
<dbReference type="Pfam" id="PF12323">
    <property type="entry name" value="HTH_OrfB_IS605"/>
    <property type="match status" value="1"/>
</dbReference>
<dbReference type="GO" id="GO:0003677">
    <property type="term" value="F:DNA binding"/>
    <property type="evidence" value="ECO:0007669"/>
    <property type="project" value="UniProtKB-KW"/>
</dbReference>